<proteinExistence type="predicted"/>
<protein>
    <submittedName>
        <fullName evidence="1">TonB-dependent siderophore receptor</fullName>
    </submittedName>
</protein>
<dbReference type="Proteomes" id="UP001163223">
    <property type="component" value="Chromosome"/>
</dbReference>
<keyword evidence="1" id="KW-0675">Receptor</keyword>
<keyword evidence="2" id="KW-1185">Reference proteome</keyword>
<sequence>MLLRRHLLLSAACFGSLIAQDAAAQSGGSITLDTVVVDGGGEAGAGAGGTGTSTTASPATGQRSSGVTTPAGATTALKGAGSQRAAPQVVSVIGRDQIEERNVQTVDEATRYSAGVLGQKFGANNRLDWFNIRGFPAETDGLFLDGLGLFSTAFASWRIDPVTLDRIEVLRGPASVLYGGTSPGGIVNLVSKRPSTDPGGEIEVGVNEWGQGYTSLDATGPLDADKVWSYRLDAKIFGGDTFADEGDTFEGVVAPSINWSPDADTSFTLYGYYQRDDSNNTPGFLPYVGTVEPASYGRISRKLFTSSLDVDEFERDQAMIGYEFEHRFDETFTVRQNARYAHLDSTYQVVYGFGTAFGGAPTEIGRLNFRTTPEADTVTIDTQGEARFETGPVSHVAIAGVDYRWFRIDDNQAFSFGTNLDVLDPDYDAVQPPVGAPYIDNKQTLNQTGLYLQDQMTWDKLVVTLNARYDFLDTELDNRLALGLDNDADEGQLSGRAGAAYLFDNGITPYLSYSTFFTPVLSVDADTGKPFEAGDGEQIEGGVKWEPQSFDGTFTASLFDIKRRNVLTRDVVGGRPFVDVQTGEIRSRGLELEANLNLGYGFSLLGAYTDMDVEVTESSGLDLGQVPPATPEEFASLWLDYEVQSGAAKGLKLGAGVRHVGKSYADRANDFEVPDYTLVDAAVSYETDSWRATVAADNLFDKRTVSCGPDENSCFYGDARKVSASLAYKF</sequence>
<dbReference type="EMBL" id="CP113520">
    <property type="protein sequence ID" value="WAJ28013.1"/>
    <property type="molecule type" value="Genomic_DNA"/>
</dbReference>
<name>A0ACD4NMP6_9HYPH</name>
<gene>
    <name evidence="1" type="ORF">OXU80_24830</name>
</gene>
<reference evidence="1" key="1">
    <citation type="submission" date="2022-11" db="EMBL/GenBank/DDBJ databases">
        <title>beta-Carotene-producing bacterium, Jeongeuplla avenae sp. nov., alleviates the salt stress of Arabidopsis seedlings.</title>
        <authorList>
            <person name="Jiang L."/>
            <person name="Lee J."/>
        </authorList>
    </citation>
    <scope>NUCLEOTIDE SEQUENCE</scope>
    <source>
        <strain evidence="1">DY_R2A_6</strain>
    </source>
</reference>
<evidence type="ECO:0000313" key="2">
    <source>
        <dbReference type="Proteomes" id="UP001163223"/>
    </source>
</evidence>
<accession>A0ACD4NMP6</accession>
<evidence type="ECO:0000313" key="1">
    <source>
        <dbReference type="EMBL" id="WAJ28013.1"/>
    </source>
</evidence>
<organism evidence="1 2">
    <name type="scientific">Antarcticirhabdus aurantiaca</name>
    <dbReference type="NCBI Taxonomy" id="2606717"/>
    <lineage>
        <taxon>Bacteria</taxon>
        <taxon>Pseudomonadati</taxon>
        <taxon>Pseudomonadota</taxon>
        <taxon>Alphaproteobacteria</taxon>
        <taxon>Hyphomicrobiales</taxon>
        <taxon>Aurantimonadaceae</taxon>
        <taxon>Antarcticirhabdus</taxon>
    </lineage>
</organism>